<name>A0ABD2P9S9_9CUCU</name>
<organism evidence="1 2">
    <name type="scientific">Cryptolaemus montrouzieri</name>
    <dbReference type="NCBI Taxonomy" id="559131"/>
    <lineage>
        <taxon>Eukaryota</taxon>
        <taxon>Metazoa</taxon>
        <taxon>Ecdysozoa</taxon>
        <taxon>Arthropoda</taxon>
        <taxon>Hexapoda</taxon>
        <taxon>Insecta</taxon>
        <taxon>Pterygota</taxon>
        <taxon>Neoptera</taxon>
        <taxon>Endopterygota</taxon>
        <taxon>Coleoptera</taxon>
        <taxon>Polyphaga</taxon>
        <taxon>Cucujiformia</taxon>
        <taxon>Coccinelloidea</taxon>
        <taxon>Coccinellidae</taxon>
        <taxon>Scymninae</taxon>
        <taxon>Scymnini</taxon>
        <taxon>Cryptolaemus</taxon>
    </lineage>
</organism>
<gene>
    <name evidence="1" type="ORF">HHI36_001928</name>
</gene>
<evidence type="ECO:0000313" key="2">
    <source>
        <dbReference type="Proteomes" id="UP001516400"/>
    </source>
</evidence>
<protein>
    <submittedName>
        <fullName evidence="1">Uncharacterized protein</fullName>
    </submittedName>
</protein>
<reference evidence="1 2" key="1">
    <citation type="journal article" date="2021" name="BMC Biol.">
        <title>Horizontally acquired antibacterial genes associated with adaptive radiation of ladybird beetles.</title>
        <authorList>
            <person name="Li H.S."/>
            <person name="Tang X.F."/>
            <person name="Huang Y.H."/>
            <person name="Xu Z.Y."/>
            <person name="Chen M.L."/>
            <person name="Du X.Y."/>
            <person name="Qiu B.Y."/>
            <person name="Chen P.T."/>
            <person name="Zhang W."/>
            <person name="Slipinski A."/>
            <person name="Escalona H.E."/>
            <person name="Waterhouse R.M."/>
            <person name="Zwick A."/>
            <person name="Pang H."/>
        </authorList>
    </citation>
    <scope>NUCLEOTIDE SEQUENCE [LARGE SCALE GENOMIC DNA]</scope>
    <source>
        <strain evidence="1">SYSU2018</strain>
    </source>
</reference>
<accession>A0ABD2P9S9</accession>
<sequence>MGPSNDGNNLVGKPAAANFVIKLYEFPSSVMGTYCELIQSATVPTGDRLGESLRAVGEKATVAPCADLMLRGTAQPFAMPPTWANALNAFYSNYKDRCGDEAARPGCPMRCIYVSTNKVVRNALSGFW</sequence>
<dbReference type="EMBL" id="JABFTP020000185">
    <property type="protein sequence ID" value="KAL3287457.1"/>
    <property type="molecule type" value="Genomic_DNA"/>
</dbReference>
<keyword evidence="2" id="KW-1185">Reference proteome</keyword>
<comment type="caution">
    <text evidence="1">The sequence shown here is derived from an EMBL/GenBank/DDBJ whole genome shotgun (WGS) entry which is preliminary data.</text>
</comment>
<proteinExistence type="predicted"/>
<dbReference type="AlphaFoldDB" id="A0ABD2P9S9"/>
<dbReference type="Proteomes" id="UP001516400">
    <property type="component" value="Unassembled WGS sequence"/>
</dbReference>
<evidence type="ECO:0000313" key="1">
    <source>
        <dbReference type="EMBL" id="KAL3287457.1"/>
    </source>
</evidence>